<evidence type="ECO:0000313" key="2">
    <source>
        <dbReference type="EMBL" id="QSB44915.1"/>
    </source>
</evidence>
<proteinExistence type="predicted"/>
<dbReference type="RefSeq" id="WP_205443077.1">
    <property type="nucleotide sequence ID" value="NZ_CP061510.1"/>
</dbReference>
<protein>
    <submittedName>
        <fullName evidence="2">Uncharacterized protein</fullName>
    </submittedName>
</protein>
<dbReference type="EMBL" id="CP061510">
    <property type="protein sequence ID" value="QSB44915.1"/>
    <property type="molecule type" value="Genomic_DNA"/>
</dbReference>
<evidence type="ECO:0000313" key="3">
    <source>
        <dbReference type="Proteomes" id="UP000663637"/>
    </source>
</evidence>
<accession>A0ABX7K9H7</accession>
<sequence>MDINELLRAHQAEVMKSQTSGAGVSDSHYEKVALYAERIRELRELRLGAQDSASATTIAAPPPAVSTDTVIYGTYAGDLPTPAEPHSIGSWESEGGSLDPPQVPLPDGVATAVIRQFFVGPYVYTDLPLALAEHRRQQSHAQSDPAPNAKRHLRSD</sequence>
<gene>
    <name evidence="2" type="ORF">IDJ81_01710</name>
</gene>
<reference evidence="2 3" key="1">
    <citation type="submission" date="2020-09" db="EMBL/GenBank/DDBJ databases">
        <title>Complete genome sequence of altererythrobacter flavus SS-21NJ, isolated from Dongying oil sludge in Shandong province.</title>
        <authorList>
            <person name="Sun S."/>
            <person name="Zhang Z."/>
        </authorList>
    </citation>
    <scope>NUCLEOTIDE SEQUENCE [LARGE SCALE GENOMIC DNA]</scope>
    <source>
        <strain evidence="2 3">SS-21NJ</strain>
    </source>
</reference>
<name>A0ABX7K9H7_9SPHN</name>
<keyword evidence="3" id="KW-1185">Reference proteome</keyword>
<organism evidence="2 3">
    <name type="scientific">Tsuneonella flava</name>
    <dbReference type="NCBI Taxonomy" id="2055955"/>
    <lineage>
        <taxon>Bacteria</taxon>
        <taxon>Pseudomonadati</taxon>
        <taxon>Pseudomonadota</taxon>
        <taxon>Alphaproteobacteria</taxon>
        <taxon>Sphingomonadales</taxon>
        <taxon>Erythrobacteraceae</taxon>
        <taxon>Tsuneonella</taxon>
    </lineage>
</organism>
<feature type="region of interest" description="Disordered" evidence="1">
    <location>
        <begin position="135"/>
        <end position="156"/>
    </location>
</feature>
<evidence type="ECO:0000256" key="1">
    <source>
        <dbReference type="SAM" id="MobiDB-lite"/>
    </source>
</evidence>
<dbReference type="Proteomes" id="UP000663637">
    <property type="component" value="Chromosome"/>
</dbReference>